<keyword evidence="3 6" id="KW-0238">DNA-binding</keyword>
<dbReference type="PANTHER" id="PTHR37299">
    <property type="entry name" value="TRANSCRIPTIONAL REGULATOR-RELATED"/>
    <property type="match status" value="1"/>
</dbReference>
<dbReference type="EMBL" id="JBHLTP010000013">
    <property type="protein sequence ID" value="MFC0525086.1"/>
    <property type="molecule type" value="Genomic_DNA"/>
</dbReference>
<dbReference type="Pfam" id="PF04397">
    <property type="entry name" value="LytTR"/>
    <property type="match status" value="1"/>
</dbReference>
<dbReference type="PROSITE" id="PS50930">
    <property type="entry name" value="HTH_LYTTR"/>
    <property type="match status" value="1"/>
</dbReference>
<proteinExistence type="predicted"/>
<sequence>MDIKLDIHAKYKDTSVTVHTPSWTKEIESLLNQLQAQTNTKKLAGVLRDQTILLDPNEVDYVYAEARKVFAVFDGESIELNMKLYDAERLLTSYRFTRFSKSVIGNVNRLERFELSFNGNLCVFFSSGAKEYVSRKYVKEMKQQLLMEVEDR</sequence>
<organism evidence="6 7">
    <name type="scientific">Pontibacillus salicampi</name>
    <dbReference type="NCBI Taxonomy" id="1449801"/>
    <lineage>
        <taxon>Bacteria</taxon>
        <taxon>Bacillati</taxon>
        <taxon>Bacillota</taxon>
        <taxon>Bacilli</taxon>
        <taxon>Bacillales</taxon>
        <taxon>Bacillaceae</taxon>
        <taxon>Pontibacillus</taxon>
    </lineage>
</organism>
<evidence type="ECO:0000259" key="5">
    <source>
        <dbReference type="PROSITE" id="PS50930"/>
    </source>
</evidence>
<evidence type="ECO:0000256" key="3">
    <source>
        <dbReference type="ARBA" id="ARBA00023125"/>
    </source>
</evidence>
<evidence type="ECO:0000256" key="4">
    <source>
        <dbReference type="ARBA" id="ARBA00023163"/>
    </source>
</evidence>
<dbReference type="PANTHER" id="PTHR37299:SF2">
    <property type="entry name" value="HTH LYTTR-TYPE DOMAIN-CONTAINING PROTEIN"/>
    <property type="match status" value="1"/>
</dbReference>
<comment type="caution">
    <text evidence="6">The sequence shown here is derived from an EMBL/GenBank/DDBJ whole genome shotgun (WGS) entry which is preliminary data.</text>
</comment>
<dbReference type="Proteomes" id="UP001589836">
    <property type="component" value="Unassembled WGS sequence"/>
</dbReference>
<dbReference type="RefSeq" id="WP_377349882.1">
    <property type="nucleotide sequence ID" value="NZ_JBHLTP010000013.1"/>
</dbReference>
<feature type="domain" description="HTH LytTR-type" evidence="5">
    <location>
        <begin position="43"/>
        <end position="147"/>
    </location>
</feature>
<dbReference type="InterPro" id="IPR046947">
    <property type="entry name" value="LytR-like"/>
</dbReference>
<keyword evidence="4" id="KW-0804">Transcription</keyword>
<keyword evidence="2" id="KW-0805">Transcription regulation</keyword>
<evidence type="ECO:0000313" key="7">
    <source>
        <dbReference type="Proteomes" id="UP001589836"/>
    </source>
</evidence>
<evidence type="ECO:0000256" key="2">
    <source>
        <dbReference type="ARBA" id="ARBA00023015"/>
    </source>
</evidence>
<evidence type="ECO:0000256" key="1">
    <source>
        <dbReference type="ARBA" id="ARBA00022490"/>
    </source>
</evidence>
<keyword evidence="7" id="KW-1185">Reference proteome</keyword>
<dbReference type="Gene3D" id="2.40.50.1020">
    <property type="entry name" value="LytTr DNA-binding domain"/>
    <property type="match status" value="1"/>
</dbReference>
<protein>
    <submittedName>
        <fullName evidence="6">LytTR family DNA-binding domain-containing protein</fullName>
    </submittedName>
</protein>
<name>A0ABV6LRP6_9BACI</name>
<accession>A0ABV6LRP6</accession>
<evidence type="ECO:0000313" key="6">
    <source>
        <dbReference type="EMBL" id="MFC0525086.1"/>
    </source>
</evidence>
<gene>
    <name evidence="6" type="ORF">ACFFGV_16010</name>
</gene>
<dbReference type="SMART" id="SM00850">
    <property type="entry name" value="LytTR"/>
    <property type="match status" value="1"/>
</dbReference>
<keyword evidence="1" id="KW-0963">Cytoplasm</keyword>
<reference evidence="6 7" key="1">
    <citation type="submission" date="2024-09" db="EMBL/GenBank/DDBJ databases">
        <authorList>
            <person name="Sun Q."/>
            <person name="Mori K."/>
        </authorList>
    </citation>
    <scope>NUCLEOTIDE SEQUENCE [LARGE SCALE GENOMIC DNA]</scope>
    <source>
        <strain evidence="6 7">NCAIM B.02529</strain>
    </source>
</reference>
<dbReference type="GO" id="GO:0003677">
    <property type="term" value="F:DNA binding"/>
    <property type="evidence" value="ECO:0007669"/>
    <property type="project" value="UniProtKB-KW"/>
</dbReference>
<dbReference type="InterPro" id="IPR007492">
    <property type="entry name" value="LytTR_DNA-bd_dom"/>
</dbReference>